<evidence type="ECO:0000313" key="1">
    <source>
        <dbReference type="EMBL" id="QDU24026.1"/>
    </source>
</evidence>
<evidence type="ECO:0000313" key="2">
    <source>
        <dbReference type="Proteomes" id="UP000319576"/>
    </source>
</evidence>
<protein>
    <submittedName>
        <fullName evidence="1">Uncharacterized protein</fullName>
    </submittedName>
</protein>
<dbReference type="KEGG" id="uli:ETAA1_60370"/>
<dbReference type="Proteomes" id="UP000319576">
    <property type="component" value="Chromosome"/>
</dbReference>
<keyword evidence="2" id="KW-1185">Reference proteome</keyword>
<gene>
    <name evidence="1" type="ORF">ETAA1_60370</name>
</gene>
<dbReference type="RefSeq" id="WP_145244223.1">
    <property type="nucleotide sequence ID" value="NZ_CP036273.1"/>
</dbReference>
<dbReference type="AlphaFoldDB" id="A0A517Y2K5"/>
<organism evidence="1 2">
    <name type="scientific">Urbifossiella limnaea</name>
    <dbReference type="NCBI Taxonomy" id="2528023"/>
    <lineage>
        <taxon>Bacteria</taxon>
        <taxon>Pseudomonadati</taxon>
        <taxon>Planctomycetota</taxon>
        <taxon>Planctomycetia</taxon>
        <taxon>Gemmatales</taxon>
        <taxon>Gemmataceae</taxon>
        <taxon>Urbifossiella</taxon>
    </lineage>
</organism>
<sequence>MSTHINDIPNAAVIAAAFPPAVMTETDAGPAIDLADADGPCFAVQLVGDVSSGDTVTGALSESDDGDTWTAVTGGTFTVASAAGVQTLRFVRTKRYLRWTGTIAGTDPSIPVAVVAGQQKKVF</sequence>
<proteinExistence type="predicted"/>
<dbReference type="EMBL" id="CP036273">
    <property type="protein sequence ID" value="QDU24026.1"/>
    <property type="molecule type" value="Genomic_DNA"/>
</dbReference>
<reference evidence="1 2" key="1">
    <citation type="submission" date="2019-02" db="EMBL/GenBank/DDBJ databases">
        <title>Deep-cultivation of Planctomycetes and their phenomic and genomic characterization uncovers novel biology.</title>
        <authorList>
            <person name="Wiegand S."/>
            <person name="Jogler M."/>
            <person name="Boedeker C."/>
            <person name="Pinto D."/>
            <person name="Vollmers J."/>
            <person name="Rivas-Marin E."/>
            <person name="Kohn T."/>
            <person name="Peeters S.H."/>
            <person name="Heuer A."/>
            <person name="Rast P."/>
            <person name="Oberbeckmann S."/>
            <person name="Bunk B."/>
            <person name="Jeske O."/>
            <person name="Meyerdierks A."/>
            <person name="Storesund J.E."/>
            <person name="Kallscheuer N."/>
            <person name="Luecker S."/>
            <person name="Lage O.M."/>
            <person name="Pohl T."/>
            <person name="Merkel B.J."/>
            <person name="Hornburger P."/>
            <person name="Mueller R.-W."/>
            <person name="Bruemmer F."/>
            <person name="Labrenz M."/>
            <person name="Spormann A.M."/>
            <person name="Op den Camp H."/>
            <person name="Overmann J."/>
            <person name="Amann R."/>
            <person name="Jetten M.S.M."/>
            <person name="Mascher T."/>
            <person name="Medema M.H."/>
            <person name="Devos D.P."/>
            <person name="Kaster A.-K."/>
            <person name="Ovreas L."/>
            <person name="Rohde M."/>
            <person name="Galperin M.Y."/>
            <person name="Jogler C."/>
        </authorList>
    </citation>
    <scope>NUCLEOTIDE SEQUENCE [LARGE SCALE GENOMIC DNA]</scope>
    <source>
        <strain evidence="1 2">ETA_A1</strain>
    </source>
</reference>
<accession>A0A517Y2K5</accession>
<name>A0A517Y2K5_9BACT</name>